<dbReference type="InterPro" id="IPR009832">
    <property type="entry name" value="DUF1397"/>
</dbReference>
<dbReference type="PANTHER" id="PTHR33964:SF1">
    <property type="entry name" value="RE45066P"/>
    <property type="match status" value="1"/>
</dbReference>
<protein>
    <submittedName>
        <fullName evidence="2">Putative secreted protein</fullName>
    </submittedName>
</protein>
<organism evidence="2">
    <name type="scientific">Amblyomma triste</name>
    <name type="common">Neotropical tick</name>
    <dbReference type="NCBI Taxonomy" id="251400"/>
    <lineage>
        <taxon>Eukaryota</taxon>
        <taxon>Metazoa</taxon>
        <taxon>Ecdysozoa</taxon>
        <taxon>Arthropoda</taxon>
        <taxon>Chelicerata</taxon>
        <taxon>Arachnida</taxon>
        <taxon>Acari</taxon>
        <taxon>Parasitiformes</taxon>
        <taxon>Ixodida</taxon>
        <taxon>Ixodoidea</taxon>
        <taxon>Ixodidae</taxon>
        <taxon>Amblyomminae</taxon>
        <taxon>Amblyomma</taxon>
    </lineage>
</organism>
<name>A0A023GB79_AMBTT</name>
<dbReference type="PANTHER" id="PTHR33964">
    <property type="entry name" value="RE45066P-RELATED"/>
    <property type="match status" value="1"/>
</dbReference>
<evidence type="ECO:0000256" key="1">
    <source>
        <dbReference type="SAM" id="SignalP"/>
    </source>
</evidence>
<dbReference type="Pfam" id="PF07165">
    <property type="entry name" value="DUF1397"/>
    <property type="match status" value="1"/>
</dbReference>
<keyword evidence="1" id="KW-0732">Signal</keyword>
<feature type="chain" id="PRO_5001516993" evidence="1">
    <location>
        <begin position="23"/>
        <end position="235"/>
    </location>
</feature>
<dbReference type="EMBL" id="GBBM01004304">
    <property type="protein sequence ID" value="JAC31114.1"/>
    <property type="molecule type" value="mRNA"/>
</dbReference>
<accession>A0A023GB79</accession>
<proteinExistence type="evidence at transcript level"/>
<evidence type="ECO:0000313" key="2">
    <source>
        <dbReference type="EMBL" id="JAC31114.1"/>
    </source>
</evidence>
<reference evidence="2" key="1">
    <citation type="submission" date="2014-03" db="EMBL/GenBank/DDBJ databases">
        <title>The sialotranscriptome of Amblyomma triste, Amblyomma parvum and Amblyomma cajennense ticks, uncovered by 454-based RNA-seq.</title>
        <authorList>
            <person name="Garcia G.R."/>
            <person name="Gardinassi L.G."/>
            <person name="Ribeiro J.M."/>
            <person name="Anatriello E."/>
            <person name="Ferreira B.R."/>
            <person name="Moreira H.N."/>
            <person name="Mafra C."/>
            <person name="Olegario M.M."/>
            <person name="Szabo P.J."/>
            <person name="Miranda-Santos I.K."/>
            <person name="Maruyama S.R."/>
        </authorList>
    </citation>
    <scope>NUCLEOTIDE SEQUENCE</scope>
    <source>
        <strain evidence="2">Mato Grasso do Sul</strain>
        <tissue evidence="2">Salivary glands</tissue>
    </source>
</reference>
<dbReference type="AlphaFoldDB" id="A0A023GB79"/>
<feature type="signal peptide" evidence="1">
    <location>
        <begin position="1"/>
        <end position="22"/>
    </location>
</feature>
<sequence length="235" mass="25074">MLPIGASGLVFLVAALTGGCWAQLKPGCKVETLRACGDDYVPYGNRPHLPASGKEFEDECTKQKRQIACSVEFINDCLSGLSKTAGVLAVRSLQGIVDDICTDGSQSHKEYQKVVPCMNAAGSKLNACFQGLKSGMQKAVAKAPPNEVVPHTCCAYGEMVDCVGRALDTCEGGKEFLLRIFDRAFGKVLGLVCGQHTRGSEACKALPKLPSLGPKDRKIDNYLELLAEAAATFEQ</sequence>